<feature type="compositionally biased region" description="Polar residues" evidence="1">
    <location>
        <begin position="1"/>
        <end position="13"/>
    </location>
</feature>
<reference evidence="4" key="2">
    <citation type="submission" date="2016-03" db="EMBL/GenBank/DDBJ databases">
        <authorList>
            <person name="Ploux O."/>
        </authorList>
    </citation>
    <scope>NUCLEOTIDE SEQUENCE [LARGE SCALE GENOMIC DNA]</scope>
    <source>
        <strain evidence="4">PP9</strain>
    </source>
</reference>
<dbReference type="InterPro" id="IPR024596">
    <property type="entry name" value="RNApol_su_b/EpuA"/>
</dbReference>
<dbReference type="EMBL" id="CP014806">
    <property type="protein sequence ID" value="AMX00918.1"/>
    <property type="molecule type" value="Genomic_DNA"/>
</dbReference>
<keyword evidence="2" id="KW-1133">Transmembrane helix</keyword>
<protein>
    <submittedName>
        <fullName evidence="3">Uncharacterized protein</fullName>
    </submittedName>
</protein>
<evidence type="ECO:0000313" key="3">
    <source>
        <dbReference type="EMBL" id="AMX00918.1"/>
    </source>
</evidence>
<feature type="transmembrane region" description="Helical" evidence="2">
    <location>
        <begin position="50"/>
        <end position="72"/>
    </location>
</feature>
<dbReference type="RefSeq" id="WP_066791761.1">
    <property type="nucleotide sequence ID" value="NZ_BJVD01000002.1"/>
</dbReference>
<keyword evidence="2" id="KW-0472">Membrane</keyword>
<dbReference type="OrthoDB" id="2300232at2"/>
<reference evidence="3 4" key="1">
    <citation type="journal article" date="2016" name="Genome Announc.">
        <title>Whole-Genome Sequence of Rummeliibacillus stabekisii Strain PP9 Isolated from Antarctic Soil.</title>
        <authorList>
            <person name="da Mota F.F."/>
            <person name="Vollu R.E."/>
            <person name="Jurelevicius D."/>
            <person name="Seldin L."/>
        </authorList>
    </citation>
    <scope>NUCLEOTIDE SEQUENCE [LARGE SCALE GENOMIC DNA]</scope>
    <source>
        <strain evidence="3 4">PP9</strain>
    </source>
</reference>
<dbReference type="STRING" id="241244.ATY39_16935"/>
<keyword evidence="4" id="KW-1185">Reference proteome</keyword>
<evidence type="ECO:0000256" key="2">
    <source>
        <dbReference type="SAM" id="Phobius"/>
    </source>
</evidence>
<dbReference type="Pfam" id="PF11772">
    <property type="entry name" value="EpuA"/>
    <property type="match status" value="1"/>
</dbReference>
<dbReference type="KEGG" id="rst:ATY39_16935"/>
<keyword evidence="2" id="KW-0812">Transmembrane</keyword>
<dbReference type="Proteomes" id="UP000076021">
    <property type="component" value="Chromosome"/>
</dbReference>
<organism evidence="3 4">
    <name type="scientific">Rummeliibacillus stabekisii</name>
    <dbReference type="NCBI Taxonomy" id="241244"/>
    <lineage>
        <taxon>Bacteria</taxon>
        <taxon>Bacillati</taxon>
        <taxon>Bacillota</taxon>
        <taxon>Bacilli</taxon>
        <taxon>Bacillales</taxon>
        <taxon>Caryophanaceae</taxon>
        <taxon>Rummeliibacillus</taxon>
    </lineage>
</organism>
<sequence length="96" mass="10408">MANNTTEQKTENPTRAAKTRKEAKQQKQAGVGERDGNWVTRGILSIGIRILIVVVLLAIAVIAGAMIGYGVIGDGNPFGVFKPETWEHVFDLMNGK</sequence>
<accession>A0A143HGP9</accession>
<feature type="region of interest" description="Disordered" evidence="1">
    <location>
        <begin position="1"/>
        <end position="32"/>
    </location>
</feature>
<proteinExistence type="predicted"/>
<evidence type="ECO:0000256" key="1">
    <source>
        <dbReference type="SAM" id="MobiDB-lite"/>
    </source>
</evidence>
<name>A0A143HGP9_9BACL</name>
<gene>
    <name evidence="3" type="ORF">ATY39_16935</name>
</gene>
<dbReference type="AlphaFoldDB" id="A0A143HGP9"/>
<evidence type="ECO:0000313" key="4">
    <source>
        <dbReference type="Proteomes" id="UP000076021"/>
    </source>
</evidence>